<protein>
    <recommendedName>
        <fullName evidence="2">Fe2OG dioxygenase domain-containing protein</fullName>
    </recommendedName>
</protein>
<accession>A0A0F9EJD3</accession>
<proteinExistence type="predicted"/>
<organism evidence="1">
    <name type="scientific">marine sediment metagenome</name>
    <dbReference type="NCBI Taxonomy" id="412755"/>
    <lineage>
        <taxon>unclassified sequences</taxon>
        <taxon>metagenomes</taxon>
        <taxon>ecological metagenomes</taxon>
    </lineage>
</organism>
<sequence>MQEILPQHKVDVSKISNTTIFPIQILSYAWEDSEKLNKELREVILEKEKEGPGLQQSNVGGWHSEWDVLTWDYPCIKEFVQRIQQMSCHIAKVHGLKDDDDVNLSITGWANVMHPGGYHCPHTHPNNFWSGCYYIDDGDPYEEENEYSGNFEFIDPRAGSDMHTYDGLDCFPRYRYTPKSGMVLMFPSYVSHFVHPYVGPRVRVTIAFNVRILQ</sequence>
<dbReference type="Gene3D" id="2.60.120.620">
    <property type="entry name" value="q2cbj1_9rhob like domain"/>
    <property type="match status" value="1"/>
</dbReference>
<evidence type="ECO:0008006" key="2">
    <source>
        <dbReference type="Google" id="ProtNLM"/>
    </source>
</evidence>
<dbReference type="NCBIfam" id="TIGR02466">
    <property type="entry name" value="TIGR02466 family protein"/>
    <property type="match status" value="1"/>
</dbReference>
<comment type="caution">
    <text evidence="1">The sequence shown here is derived from an EMBL/GenBank/DDBJ whole genome shotgun (WGS) entry which is preliminary data.</text>
</comment>
<dbReference type="InterPro" id="IPR012668">
    <property type="entry name" value="CHP02466"/>
</dbReference>
<gene>
    <name evidence="1" type="ORF">LCGC14_2068030</name>
</gene>
<name>A0A0F9EJD3_9ZZZZ</name>
<evidence type="ECO:0000313" key="1">
    <source>
        <dbReference type="EMBL" id="KKL74124.1"/>
    </source>
</evidence>
<reference evidence="1" key="1">
    <citation type="journal article" date="2015" name="Nature">
        <title>Complex archaea that bridge the gap between prokaryotes and eukaryotes.</title>
        <authorList>
            <person name="Spang A."/>
            <person name="Saw J.H."/>
            <person name="Jorgensen S.L."/>
            <person name="Zaremba-Niedzwiedzka K."/>
            <person name="Martijn J."/>
            <person name="Lind A.E."/>
            <person name="van Eijk R."/>
            <person name="Schleper C."/>
            <person name="Guy L."/>
            <person name="Ettema T.J."/>
        </authorList>
    </citation>
    <scope>NUCLEOTIDE SEQUENCE</scope>
</reference>
<dbReference type="Pfam" id="PF13759">
    <property type="entry name" value="2OG-FeII_Oxy_5"/>
    <property type="match status" value="1"/>
</dbReference>
<dbReference type="AlphaFoldDB" id="A0A0F9EJD3"/>
<dbReference type="EMBL" id="LAZR01024751">
    <property type="protein sequence ID" value="KKL74124.1"/>
    <property type="molecule type" value="Genomic_DNA"/>
</dbReference>